<protein>
    <submittedName>
        <fullName evidence="2">Uncharacterized protein</fullName>
    </submittedName>
</protein>
<dbReference type="AlphaFoldDB" id="A0A4Z2HRF2"/>
<proteinExistence type="predicted"/>
<gene>
    <name evidence="2" type="ORF">EYF80_021522</name>
</gene>
<evidence type="ECO:0000256" key="1">
    <source>
        <dbReference type="SAM" id="MobiDB-lite"/>
    </source>
</evidence>
<organism evidence="2 3">
    <name type="scientific">Liparis tanakae</name>
    <name type="common">Tanaka's snailfish</name>
    <dbReference type="NCBI Taxonomy" id="230148"/>
    <lineage>
        <taxon>Eukaryota</taxon>
        <taxon>Metazoa</taxon>
        <taxon>Chordata</taxon>
        <taxon>Craniata</taxon>
        <taxon>Vertebrata</taxon>
        <taxon>Euteleostomi</taxon>
        <taxon>Actinopterygii</taxon>
        <taxon>Neopterygii</taxon>
        <taxon>Teleostei</taxon>
        <taxon>Neoteleostei</taxon>
        <taxon>Acanthomorphata</taxon>
        <taxon>Eupercaria</taxon>
        <taxon>Perciformes</taxon>
        <taxon>Cottioidei</taxon>
        <taxon>Cottales</taxon>
        <taxon>Liparidae</taxon>
        <taxon>Liparis</taxon>
    </lineage>
</organism>
<reference evidence="2 3" key="1">
    <citation type="submission" date="2019-03" db="EMBL/GenBank/DDBJ databases">
        <title>First draft genome of Liparis tanakae, snailfish: a comprehensive survey of snailfish specific genes.</title>
        <authorList>
            <person name="Kim W."/>
            <person name="Song I."/>
            <person name="Jeong J.-H."/>
            <person name="Kim D."/>
            <person name="Kim S."/>
            <person name="Ryu S."/>
            <person name="Song J.Y."/>
            <person name="Lee S.K."/>
        </authorList>
    </citation>
    <scope>NUCLEOTIDE SEQUENCE [LARGE SCALE GENOMIC DNA]</scope>
    <source>
        <tissue evidence="2">Muscle</tissue>
    </source>
</reference>
<dbReference type="Proteomes" id="UP000314294">
    <property type="component" value="Unassembled WGS sequence"/>
</dbReference>
<evidence type="ECO:0000313" key="3">
    <source>
        <dbReference type="Proteomes" id="UP000314294"/>
    </source>
</evidence>
<dbReference type="EMBL" id="SRLO01000193">
    <property type="protein sequence ID" value="TNN68200.1"/>
    <property type="molecule type" value="Genomic_DNA"/>
</dbReference>
<feature type="compositionally biased region" description="Low complexity" evidence="1">
    <location>
        <begin position="52"/>
        <end position="63"/>
    </location>
</feature>
<name>A0A4Z2HRF2_9TELE</name>
<feature type="region of interest" description="Disordered" evidence="1">
    <location>
        <begin position="52"/>
        <end position="78"/>
    </location>
</feature>
<sequence>MTYPQSTAFPHAELSHALQLPDGEETETERSVSHSCLNGCRVDTEPRLLLLGSRGSGEPSLSSNKPTPPCTVSPMCSEAPQTRRSGDACVAAEEVVTVAVGAASCWAAGAVRMNSQAAVRMLRRVPPVGVGDGGSHSQTK</sequence>
<evidence type="ECO:0000313" key="2">
    <source>
        <dbReference type="EMBL" id="TNN68200.1"/>
    </source>
</evidence>
<comment type="caution">
    <text evidence="2">The sequence shown here is derived from an EMBL/GenBank/DDBJ whole genome shotgun (WGS) entry which is preliminary data.</text>
</comment>
<accession>A0A4Z2HRF2</accession>
<keyword evidence="3" id="KW-1185">Reference proteome</keyword>